<evidence type="ECO:0000256" key="1">
    <source>
        <dbReference type="ARBA" id="ARBA00004123"/>
    </source>
</evidence>
<evidence type="ECO:0000256" key="7">
    <source>
        <dbReference type="SAM" id="MobiDB-lite"/>
    </source>
</evidence>
<evidence type="ECO:0000313" key="12">
    <source>
        <dbReference type="Proteomes" id="UP000197138"/>
    </source>
</evidence>
<feature type="domain" description="HTH myb-type" evidence="9">
    <location>
        <begin position="7"/>
        <end position="55"/>
    </location>
</feature>
<evidence type="ECO:0000256" key="4">
    <source>
        <dbReference type="ARBA" id="ARBA00023125"/>
    </source>
</evidence>
<dbReference type="GO" id="GO:0003677">
    <property type="term" value="F:DNA binding"/>
    <property type="evidence" value="ECO:0007669"/>
    <property type="project" value="UniProtKB-KW"/>
</dbReference>
<dbReference type="Pfam" id="PF00249">
    <property type="entry name" value="Myb_DNA-binding"/>
    <property type="match status" value="2"/>
</dbReference>
<evidence type="ECO:0000256" key="6">
    <source>
        <dbReference type="ARBA" id="ARBA00023242"/>
    </source>
</evidence>
<keyword evidence="5" id="KW-0804">Transcription</keyword>
<dbReference type="PROSITE" id="PS50090">
    <property type="entry name" value="MYB_LIKE"/>
    <property type="match status" value="2"/>
</dbReference>
<dbReference type="PANTHER" id="PTHR47996:SF3">
    <property type="entry name" value="TRANSCRIPTION FACTOR DUO1"/>
    <property type="match status" value="1"/>
</dbReference>
<dbReference type="PROSITE" id="PS51294">
    <property type="entry name" value="HTH_MYB"/>
    <property type="match status" value="2"/>
</dbReference>
<dbReference type="EMBL" id="MTKT01005739">
    <property type="protein sequence ID" value="OWM64871.1"/>
    <property type="molecule type" value="Genomic_DNA"/>
</dbReference>
<evidence type="ECO:0000259" key="8">
    <source>
        <dbReference type="PROSITE" id="PS50090"/>
    </source>
</evidence>
<dbReference type="EMBL" id="PGOL01001591">
    <property type="protein sequence ID" value="PKI56613.1"/>
    <property type="molecule type" value="Genomic_DNA"/>
</dbReference>
<evidence type="ECO:0000313" key="10">
    <source>
        <dbReference type="EMBL" id="OWM64871.1"/>
    </source>
</evidence>
<dbReference type="SMART" id="SM00717">
    <property type="entry name" value="SANT"/>
    <property type="match status" value="2"/>
</dbReference>
<feature type="region of interest" description="Disordered" evidence="7">
    <location>
        <begin position="155"/>
        <end position="179"/>
    </location>
</feature>
<sequence>MNRSTSKDEIRKGPWKAEEDEILLNHVRRYGPRDWSSIRSKGLLQRTGKSCRLRWVNKLRPNLKNGCKFTPEEERIVIELQAQFGNKWARIATYLPGRTDNDVKNFWSSRQKRLARILQTSAASSSSSSSKSLRTKRNVPVRRNTVPSMEIATLPFFGEEPEQPCPKPQRRSAEDSETLKAASLPELEIPNSLNDNPICANSQELFPPILQAPEAGMTFLPGGNDFLGRLEDSNLFDAFEPIGAVSGIGEADQFPGELPFFELSGGFRTSNLDTFFDDFPTDMLDDVGSPASPPRP</sequence>
<name>A0A218VXZ4_PUNGR</name>
<dbReference type="CDD" id="cd00167">
    <property type="entry name" value="SANT"/>
    <property type="match status" value="2"/>
</dbReference>
<keyword evidence="6" id="KW-0539">Nucleus</keyword>
<dbReference type="AlphaFoldDB" id="A0A218VXZ4"/>
<reference evidence="10" key="2">
    <citation type="submission" date="2017-06" db="EMBL/GenBank/DDBJ databases">
        <title>The pomegranate genome and the genomics of punicalagin biosynthesis.</title>
        <authorList>
            <person name="Xu C."/>
        </authorList>
    </citation>
    <scope>NUCLEOTIDE SEQUENCE [LARGE SCALE GENOMIC DNA]</scope>
    <source>
        <tissue evidence="10">Fresh leaf</tissue>
    </source>
</reference>
<evidence type="ECO:0000256" key="5">
    <source>
        <dbReference type="ARBA" id="ARBA00023163"/>
    </source>
</evidence>
<accession>A0A218VXZ4</accession>
<feature type="region of interest" description="Disordered" evidence="7">
    <location>
        <begin position="118"/>
        <end position="140"/>
    </location>
</feature>
<feature type="domain" description="HTH myb-type" evidence="9">
    <location>
        <begin position="60"/>
        <end position="115"/>
    </location>
</feature>
<keyword evidence="4" id="KW-0238">DNA-binding</keyword>
<keyword evidence="2" id="KW-0677">Repeat</keyword>
<protein>
    <recommendedName>
        <fullName evidence="14">Transcription factor DUO1-like</fullName>
    </recommendedName>
</protein>
<evidence type="ECO:0000313" key="13">
    <source>
        <dbReference type="Proteomes" id="UP000233551"/>
    </source>
</evidence>
<dbReference type="FunFam" id="1.10.10.60:FF:000351">
    <property type="entry name" value="Transcription factor GAMYB"/>
    <property type="match status" value="1"/>
</dbReference>
<evidence type="ECO:0000256" key="3">
    <source>
        <dbReference type="ARBA" id="ARBA00023015"/>
    </source>
</evidence>
<dbReference type="GO" id="GO:0005634">
    <property type="term" value="C:nucleus"/>
    <property type="evidence" value="ECO:0007669"/>
    <property type="project" value="UniProtKB-SubCell"/>
</dbReference>
<feature type="compositionally biased region" description="Low complexity" evidence="7">
    <location>
        <begin position="121"/>
        <end position="132"/>
    </location>
</feature>
<keyword evidence="13" id="KW-1185">Reference proteome</keyword>
<gene>
    <name evidence="10" type="ORF">CDL15_Pgr028588</name>
    <name evidence="11" type="ORF">CRG98_022996</name>
</gene>
<feature type="domain" description="Myb-like" evidence="8">
    <location>
        <begin position="68"/>
        <end position="111"/>
    </location>
</feature>
<proteinExistence type="predicted"/>
<reference evidence="12" key="1">
    <citation type="journal article" date="2017" name="Plant J.">
        <title>The pomegranate (Punica granatum L.) genome and the genomics of punicalagin biosynthesis.</title>
        <authorList>
            <person name="Qin G."/>
            <person name="Xu C."/>
            <person name="Ming R."/>
            <person name="Tang H."/>
            <person name="Guyot R."/>
            <person name="Kramer E.M."/>
            <person name="Hu Y."/>
            <person name="Yi X."/>
            <person name="Qi Y."/>
            <person name="Xu X."/>
            <person name="Gao Z."/>
            <person name="Pan H."/>
            <person name="Jian J."/>
            <person name="Tian Y."/>
            <person name="Yue Z."/>
            <person name="Xu Y."/>
        </authorList>
    </citation>
    <scope>NUCLEOTIDE SEQUENCE [LARGE SCALE GENOMIC DNA]</scope>
    <source>
        <strain evidence="12">cv. Dabenzi</strain>
    </source>
</reference>
<dbReference type="SUPFAM" id="SSF46689">
    <property type="entry name" value="Homeodomain-like"/>
    <property type="match status" value="1"/>
</dbReference>
<dbReference type="STRING" id="22663.A0A218VXZ4"/>
<feature type="domain" description="Myb-like" evidence="8">
    <location>
        <begin position="7"/>
        <end position="59"/>
    </location>
</feature>
<evidence type="ECO:0000256" key="2">
    <source>
        <dbReference type="ARBA" id="ARBA00022737"/>
    </source>
</evidence>
<evidence type="ECO:0000259" key="9">
    <source>
        <dbReference type="PROSITE" id="PS51294"/>
    </source>
</evidence>
<dbReference type="InterPro" id="IPR017930">
    <property type="entry name" value="Myb_dom"/>
</dbReference>
<keyword evidence="3" id="KW-0805">Transcription regulation</keyword>
<dbReference type="Proteomes" id="UP000233551">
    <property type="component" value="Unassembled WGS sequence"/>
</dbReference>
<comment type="subcellular location">
    <subcellularLocation>
        <location evidence="1">Nucleus</location>
    </subcellularLocation>
</comment>
<dbReference type="InterPro" id="IPR009057">
    <property type="entry name" value="Homeodomain-like_sf"/>
</dbReference>
<reference evidence="11 13" key="3">
    <citation type="submission" date="2017-11" db="EMBL/GenBank/DDBJ databases">
        <title>De-novo sequencing of pomegranate (Punica granatum L.) genome.</title>
        <authorList>
            <person name="Akparov Z."/>
            <person name="Amiraslanov A."/>
            <person name="Hajiyeva S."/>
            <person name="Abbasov M."/>
            <person name="Kaur K."/>
            <person name="Hamwieh A."/>
            <person name="Solovyev V."/>
            <person name="Salamov A."/>
            <person name="Braich B."/>
            <person name="Kosarev P."/>
            <person name="Mahmoud A."/>
            <person name="Hajiyev E."/>
            <person name="Babayeva S."/>
            <person name="Izzatullayeva V."/>
            <person name="Mammadov A."/>
            <person name="Mammadov A."/>
            <person name="Sharifova S."/>
            <person name="Ojaghi J."/>
            <person name="Eynullazada K."/>
            <person name="Bayramov B."/>
            <person name="Abdulazimova A."/>
            <person name="Shahmuradov I."/>
        </authorList>
    </citation>
    <scope>NUCLEOTIDE SEQUENCE [LARGE SCALE GENOMIC DNA]</scope>
    <source>
        <strain evidence="11">AG2017</strain>
        <strain evidence="13">cv. AG2017</strain>
        <tissue evidence="11">Leaf</tissue>
    </source>
</reference>
<evidence type="ECO:0008006" key="14">
    <source>
        <dbReference type="Google" id="ProtNLM"/>
    </source>
</evidence>
<dbReference type="PANTHER" id="PTHR47996">
    <property type="entry name" value="TRANSCRIPTION FACTOR DUO1"/>
    <property type="match status" value="1"/>
</dbReference>
<dbReference type="Gene3D" id="1.10.10.60">
    <property type="entry name" value="Homeodomain-like"/>
    <property type="match status" value="2"/>
</dbReference>
<dbReference type="Proteomes" id="UP000197138">
    <property type="component" value="Unassembled WGS sequence"/>
</dbReference>
<evidence type="ECO:0000313" key="11">
    <source>
        <dbReference type="EMBL" id="PKI56613.1"/>
    </source>
</evidence>
<dbReference type="FunFam" id="1.10.10.60:FF:000060">
    <property type="entry name" value="MYB transcription factor"/>
    <property type="match status" value="1"/>
</dbReference>
<organism evidence="10 12">
    <name type="scientific">Punica granatum</name>
    <name type="common">Pomegranate</name>
    <dbReference type="NCBI Taxonomy" id="22663"/>
    <lineage>
        <taxon>Eukaryota</taxon>
        <taxon>Viridiplantae</taxon>
        <taxon>Streptophyta</taxon>
        <taxon>Embryophyta</taxon>
        <taxon>Tracheophyta</taxon>
        <taxon>Spermatophyta</taxon>
        <taxon>Magnoliopsida</taxon>
        <taxon>eudicotyledons</taxon>
        <taxon>Gunneridae</taxon>
        <taxon>Pentapetalae</taxon>
        <taxon>rosids</taxon>
        <taxon>malvids</taxon>
        <taxon>Myrtales</taxon>
        <taxon>Lythraceae</taxon>
        <taxon>Punica</taxon>
    </lineage>
</organism>
<comment type="caution">
    <text evidence="10">The sequence shown here is derived from an EMBL/GenBank/DDBJ whole genome shotgun (WGS) entry which is preliminary data.</text>
</comment>
<dbReference type="InterPro" id="IPR053106">
    <property type="entry name" value="Plant_Male-Germline_Reg_TFs"/>
</dbReference>
<dbReference type="InterPro" id="IPR001005">
    <property type="entry name" value="SANT/Myb"/>
</dbReference>